<dbReference type="Pfam" id="PF00096">
    <property type="entry name" value="zf-C2H2"/>
    <property type="match status" value="1"/>
</dbReference>
<evidence type="ECO:0000256" key="2">
    <source>
        <dbReference type="ARBA" id="ARBA00022723"/>
    </source>
</evidence>
<keyword evidence="3" id="KW-0677">Repeat</keyword>
<feature type="compositionally biased region" description="Low complexity" evidence="8">
    <location>
        <begin position="155"/>
        <end position="165"/>
    </location>
</feature>
<proteinExistence type="predicted"/>
<evidence type="ECO:0000256" key="5">
    <source>
        <dbReference type="ARBA" id="ARBA00022833"/>
    </source>
</evidence>
<dbReference type="FunFam" id="3.30.160.60:FF:002343">
    <property type="entry name" value="Zinc finger protein 33A"/>
    <property type="match status" value="1"/>
</dbReference>
<dbReference type="GO" id="GO:0005634">
    <property type="term" value="C:nucleus"/>
    <property type="evidence" value="ECO:0007669"/>
    <property type="project" value="UniProtKB-SubCell"/>
</dbReference>
<dbReference type="InterPro" id="IPR051059">
    <property type="entry name" value="VerF-like"/>
</dbReference>
<dbReference type="InterPro" id="IPR013087">
    <property type="entry name" value="Znf_C2H2_type"/>
</dbReference>
<evidence type="ECO:0000256" key="8">
    <source>
        <dbReference type="SAM" id="MobiDB-lite"/>
    </source>
</evidence>
<dbReference type="PROSITE" id="PS50157">
    <property type="entry name" value="ZINC_FINGER_C2H2_2"/>
    <property type="match status" value="2"/>
</dbReference>
<protein>
    <recommendedName>
        <fullName evidence="9">C2H2-type domain-containing protein</fullName>
    </recommendedName>
</protein>
<dbReference type="InterPro" id="IPR036236">
    <property type="entry name" value="Znf_C2H2_sf"/>
</dbReference>
<dbReference type="AlphaFoldDB" id="A0A9P6X6U8"/>
<feature type="domain" description="C2H2-type" evidence="9">
    <location>
        <begin position="17"/>
        <end position="47"/>
    </location>
</feature>
<evidence type="ECO:0000313" key="10">
    <source>
        <dbReference type="EMBL" id="KAG1306688.1"/>
    </source>
</evidence>
<dbReference type="GO" id="GO:0008270">
    <property type="term" value="F:zinc ion binding"/>
    <property type="evidence" value="ECO:0007669"/>
    <property type="project" value="UniProtKB-KW"/>
</dbReference>
<organism evidence="10 11">
    <name type="scientific">Rhizopus oryzae</name>
    <name type="common">Mucormycosis agent</name>
    <name type="synonym">Rhizopus arrhizus var. delemar</name>
    <dbReference type="NCBI Taxonomy" id="64495"/>
    <lineage>
        <taxon>Eukaryota</taxon>
        <taxon>Fungi</taxon>
        <taxon>Fungi incertae sedis</taxon>
        <taxon>Mucoromycota</taxon>
        <taxon>Mucoromycotina</taxon>
        <taxon>Mucoromycetes</taxon>
        <taxon>Mucorales</taxon>
        <taxon>Mucorineae</taxon>
        <taxon>Rhizopodaceae</taxon>
        <taxon>Rhizopus</taxon>
    </lineage>
</organism>
<keyword evidence="11" id="KW-1185">Reference proteome</keyword>
<feature type="region of interest" description="Disordered" evidence="8">
    <location>
        <begin position="220"/>
        <end position="247"/>
    </location>
</feature>
<dbReference type="EMBL" id="JAANQT010001084">
    <property type="protein sequence ID" value="KAG1306688.1"/>
    <property type="molecule type" value="Genomic_DNA"/>
</dbReference>
<dbReference type="PANTHER" id="PTHR40626">
    <property type="entry name" value="MIP31509P"/>
    <property type="match status" value="1"/>
</dbReference>
<keyword evidence="6" id="KW-0539">Nucleus</keyword>
<feature type="region of interest" description="Disordered" evidence="8">
    <location>
        <begin position="69"/>
        <end position="112"/>
    </location>
</feature>
<feature type="region of interest" description="Disordered" evidence="8">
    <location>
        <begin position="138"/>
        <end position="198"/>
    </location>
</feature>
<evidence type="ECO:0000256" key="4">
    <source>
        <dbReference type="ARBA" id="ARBA00022771"/>
    </source>
</evidence>
<feature type="domain" description="C2H2-type" evidence="9">
    <location>
        <begin position="48"/>
        <end position="77"/>
    </location>
</feature>
<dbReference type="PANTHER" id="PTHR40626:SF11">
    <property type="entry name" value="ZINC FINGER PROTEIN YPR022C"/>
    <property type="match status" value="1"/>
</dbReference>
<dbReference type="SUPFAM" id="SSF57667">
    <property type="entry name" value="beta-beta-alpha zinc fingers"/>
    <property type="match status" value="1"/>
</dbReference>
<comment type="caution">
    <text evidence="10">The sequence shown here is derived from an EMBL/GenBank/DDBJ whole genome shotgun (WGS) entry which is preliminary data.</text>
</comment>
<dbReference type="OrthoDB" id="10018191at2759"/>
<name>A0A9P6X6U8_RHIOR</name>
<dbReference type="Gene3D" id="3.30.160.60">
    <property type="entry name" value="Classic Zinc Finger"/>
    <property type="match status" value="2"/>
</dbReference>
<evidence type="ECO:0000256" key="3">
    <source>
        <dbReference type="ARBA" id="ARBA00022737"/>
    </source>
</evidence>
<accession>A0A9P6X6U8</accession>
<evidence type="ECO:0000259" key="9">
    <source>
        <dbReference type="PROSITE" id="PS50157"/>
    </source>
</evidence>
<dbReference type="SMART" id="SM00355">
    <property type="entry name" value="ZnF_C2H2"/>
    <property type="match status" value="2"/>
</dbReference>
<dbReference type="PROSITE" id="PS00028">
    <property type="entry name" value="ZINC_FINGER_C2H2_1"/>
    <property type="match status" value="1"/>
</dbReference>
<comment type="subcellular location">
    <subcellularLocation>
        <location evidence="1">Nucleus</location>
    </subcellularLocation>
</comment>
<evidence type="ECO:0000256" key="1">
    <source>
        <dbReference type="ARBA" id="ARBA00004123"/>
    </source>
</evidence>
<reference evidence="10" key="1">
    <citation type="journal article" date="2020" name="Microb. Genom.">
        <title>Genetic diversity of clinical and environmental Mucorales isolates obtained from an investigation of mucormycosis cases among solid organ transplant recipients.</title>
        <authorList>
            <person name="Nguyen M.H."/>
            <person name="Kaul D."/>
            <person name="Muto C."/>
            <person name="Cheng S.J."/>
            <person name="Richter R.A."/>
            <person name="Bruno V.M."/>
            <person name="Liu G."/>
            <person name="Beyhan S."/>
            <person name="Sundermann A.J."/>
            <person name="Mounaud S."/>
            <person name="Pasculle A.W."/>
            <person name="Nierman W.C."/>
            <person name="Driscoll E."/>
            <person name="Cumbie R."/>
            <person name="Clancy C.J."/>
            <person name="Dupont C.L."/>
        </authorList>
    </citation>
    <scope>NUCLEOTIDE SEQUENCE</scope>
    <source>
        <strain evidence="10">GL11</strain>
    </source>
</reference>
<keyword evidence="4 7" id="KW-0863">Zinc-finger</keyword>
<evidence type="ECO:0000256" key="7">
    <source>
        <dbReference type="PROSITE-ProRule" id="PRU00042"/>
    </source>
</evidence>
<feature type="compositionally biased region" description="Low complexity" evidence="8">
    <location>
        <begin position="223"/>
        <end position="233"/>
    </location>
</feature>
<dbReference type="GO" id="GO:0000785">
    <property type="term" value="C:chromatin"/>
    <property type="evidence" value="ECO:0007669"/>
    <property type="project" value="TreeGrafter"/>
</dbReference>
<gene>
    <name evidence="10" type="ORF">G6F64_007398</name>
</gene>
<keyword evidence="5" id="KW-0862">Zinc</keyword>
<sequence length="344" mass="39681">MPPKRRSSGQRSTPKQFRCTGYGDCNMVFTRSEHLARHERKHTGEKPYKCIVEGCDRMFSRFDNMMQHTQTHDKEKRKSVASMETVKDHTKPKKARAIMTDDSVTESPTQLHEERYPWAQQTDLYSVPPLEYNSMVYNRTLPPPHRRSSVSTPIRSGGYRSSYPYSLPPSPVKTHFNHNNPHFPQPPPTSDYYYHRKPYNVPRNRSSWPAKREDYELFEQTRRSSISTTSSDSGHTNSPPSFHQDFNVKRRISIDALQTPIEKLRTIQLDEKPVEQDAVDITQDEYEALEAFSQFRSSPVVGALPVASSPLHSPNLSSQVCAIRQRVPTSKESFLRPESHNYLG</sequence>
<evidence type="ECO:0000256" key="6">
    <source>
        <dbReference type="ARBA" id="ARBA00023242"/>
    </source>
</evidence>
<keyword evidence="2" id="KW-0479">Metal-binding</keyword>
<evidence type="ECO:0000313" key="11">
    <source>
        <dbReference type="Proteomes" id="UP000716291"/>
    </source>
</evidence>
<dbReference type="GO" id="GO:0000981">
    <property type="term" value="F:DNA-binding transcription factor activity, RNA polymerase II-specific"/>
    <property type="evidence" value="ECO:0007669"/>
    <property type="project" value="InterPro"/>
</dbReference>
<dbReference type="Proteomes" id="UP000716291">
    <property type="component" value="Unassembled WGS sequence"/>
</dbReference>
<dbReference type="GO" id="GO:0000978">
    <property type="term" value="F:RNA polymerase II cis-regulatory region sequence-specific DNA binding"/>
    <property type="evidence" value="ECO:0007669"/>
    <property type="project" value="InterPro"/>
</dbReference>